<accession>E9H0Y4</accession>
<evidence type="ECO:0000313" key="2">
    <source>
        <dbReference type="EMBL" id="EFX74539.1"/>
    </source>
</evidence>
<dbReference type="InterPro" id="IPR027417">
    <property type="entry name" value="P-loop_NTPase"/>
</dbReference>
<dbReference type="KEGG" id="dpx:DAPPUDRAFT_251696"/>
<dbReference type="OrthoDB" id="6436361at2759"/>
<evidence type="ECO:0000256" key="1">
    <source>
        <dbReference type="SAM" id="MobiDB-lite"/>
    </source>
</evidence>
<proteinExistence type="predicted"/>
<keyword evidence="3" id="KW-1185">Reference proteome</keyword>
<evidence type="ECO:0000313" key="3">
    <source>
        <dbReference type="Proteomes" id="UP000000305"/>
    </source>
</evidence>
<dbReference type="HOGENOM" id="CLU_1262691_0_0_1"/>
<dbReference type="PhylomeDB" id="E9H0Y4"/>
<dbReference type="AlphaFoldDB" id="E9H0Y4"/>
<dbReference type="Gene3D" id="3.40.50.300">
    <property type="entry name" value="P-loop containing nucleotide triphosphate hydrolases"/>
    <property type="match status" value="1"/>
</dbReference>
<protein>
    <submittedName>
        <fullName evidence="2">Uncharacterized protein</fullName>
    </submittedName>
</protein>
<dbReference type="Proteomes" id="UP000000305">
    <property type="component" value="Unassembled WGS sequence"/>
</dbReference>
<dbReference type="InParanoid" id="E9H0Y4"/>
<organism evidence="2 3">
    <name type="scientific">Daphnia pulex</name>
    <name type="common">Water flea</name>
    <dbReference type="NCBI Taxonomy" id="6669"/>
    <lineage>
        <taxon>Eukaryota</taxon>
        <taxon>Metazoa</taxon>
        <taxon>Ecdysozoa</taxon>
        <taxon>Arthropoda</taxon>
        <taxon>Crustacea</taxon>
        <taxon>Branchiopoda</taxon>
        <taxon>Diplostraca</taxon>
        <taxon>Cladocera</taxon>
        <taxon>Anomopoda</taxon>
        <taxon>Daphniidae</taxon>
        <taxon>Daphnia</taxon>
    </lineage>
</organism>
<gene>
    <name evidence="2" type="ORF">DAPPUDRAFT_251696</name>
</gene>
<dbReference type="EMBL" id="GL732582">
    <property type="protein sequence ID" value="EFX74539.1"/>
    <property type="molecule type" value="Genomic_DNA"/>
</dbReference>
<sequence>MIPPSKALEVFINRISSEIINVDAVLVTGYPRNMRDVVEYMARVQRISGVILLKDPNFQLFECGDDSTNDDVNKEELKMTSNAADEQLSHFRSSIFPVIQFFKQEELLHMVTLERSFLEIFHDIYDKVLLILSRLPQSPTHEIMTEETEVVDATTLVTSPARNNSSISREVSSKERSRIKSSNLHHKALNKDVRDVLSLVQAGSIMERVSSVNAKSRKK</sequence>
<feature type="region of interest" description="Disordered" evidence="1">
    <location>
        <begin position="162"/>
        <end position="184"/>
    </location>
</feature>
<reference evidence="2 3" key="1">
    <citation type="journal article" date="2011" name="Science">
        <title>The ecoresponsive genome of Daphnia pulex.</title>
        <authorList>
            <person name="Colbourne J.K."/>
            <person name="Pfrender M.E."/>
            <person name="Gilbert D."/>
            <person name="Thomas W.K."/>
            <person name="Tucker A."/>
            <person name="Oakley T.H."/>
            <person name="Tokishita S."/>
            <person name="Aerts A."/>
            <person name="Arnold G.J."/>
            <person name="Basu M.K."/>
            <person name="Bauer D.J."/>
            <person name="Caceres C.E."/>
            <person name="Carmel L."/>
            <person name="Casola C."/>
            <person name="Choi J.H."/>
            <person name="Detter J.C."/>
            <person name="Dong Q."/>
            <person name="Dusheyko S."/>
            <person name="Eads B.D."/>
            <person name="Frohlich T."/>
            <person name="Geiler-Samerotte K.A."/>
            <person name="Gerlach D."/>
            <person name="Hatcher P."/>
            <person name="Jogdeo S."/>
            <person name="Krijgsveld J."/>
            <person name="Kriventseva E.V."/>
            <person name="Kultz D."/>
            <person name="Laforsch C."/>
            <person name="Lindquist E."/>
            <person name="Lopez J."/>
            <person name="Manak J.R."/>
            <person name="Muller J."/>
            <person name="Pangilinan J."/>
            <person name="Patwardhan R.P."/>
            <person name="Pitluck S."/>
            <person name="Pritham E.J."/>
            <person name="Rechtsteiner A."/>
            <person name="Rho M."/>
            <person name="Rogozin I.B."/>
            <person name="Sakarya O."/>
            <person name="Salamov A."/>
            <person name="Schaack S."/>
            <person name="Shapiro H."/>
            <person name="Shiga Y."/>
            <person name="Skalitzky C."/>
            <person name="Smith Z."/>
            <person name="Souvorov A."/>
            <person name="Sung W."/>
            <person name="Tang Z."/>
            <person name="Tsuchiya D."/>
            <person name="Tu H."/>
            <person name="Vos H."/>
            <person name="Wang M."/>
            <person name="Wolf Y.I."/>
            <person name="Yamagata H."/>
            <person name="Yamada T."/>
            <person name="Ye Y."/>
            <person name="Shaw J.R."/>
            <person name="Andrews J."/>
            <person name="Crease T.J."/>
            <person name="Tang H."/>
            <person name="Lucas S.M."/>
            <person name="Robertson H.M."/>
            <person name="Bork P."/>
            <person name="Koonin E.V."/>
            <person name="Zdobnov E.M."/>
            <person name="Grigoriev I.V."/>
            <person name="Lynch M."/>
            <person name="Boore J.L."/>
        </authorList>
    </citation>
    <scope>NUCLEOTIDE SEQUENCE [LARGE SCALE GENOMIC DNA]</scope>
</reference>
<name>E9H0Y4_DAPPU</name>
<dbReference type="eggNOG" id="KOG3079">
    <property type="taxonomic scope" value="Eukaryota"/>
</dbReference>
<dbReference type="STRING" id="6669.E9H0Y4"/>